<name>A0A6P3XM30_DINQU</name>
<dbReference type="OrthoDB" id="10265310at2759"/>
<dbReference type="InterPro" id="IPR003226">
    <property type="entry name" value="MYG1_exonuclease"/>
</dbReference>
<dbReference type="GeneID" id="106746691"/>
<dbReference type="AlphaFoldDB" id="A0A6P3XM30"/>
<gene>
    <name evidence="3" type="primary">LOC106746691</name>
</gene>
<organism evidence="2 3">
    <name type="scientific">Dinoponera quadriceps</name>
    <name type="common">South American ant</name>
    <dbReference type="NCBI Taxonomy" id="609295"/>
    <lineage>
        <taxon>Eukaryota</taxon>
        <taxon>Metazoa</taxon>
        <taxon>Ecdysozoa</taxon>
        <taxon>Arthropoda</taxon>
        <taxon>Hexapoda</taxon>
        <taxon>Insecta</taxon>
        <taxon>Pterygota</taxon>
        <taxon>Neoptera</taxon>
        <taxon>Endopterygota</taxon>
        <taxon>Hymenoptera</taxon>
        <taxon>Apocrita</taxon>
        <taxon>Aculeata</taxon>
        <taxon>Formicoidea</taxon>
        <taxon>Formicidae</taxon>
        <taxon>Ponerinae</taxon>
        <taxon>Ponerini</taxon>
        <taxon>Dinoponera</taxon>
    </lineage>
</organism>
<dbReference type="GO" id="GO:0005634">
    <property type="term" value="C:nucleus"/>
    <property type="evidence" value="ECO:0007669"/>
    <property type="project" value="TreeGrafter"/>
</dbReference>
<dbReference type="Pfam" id="PF03690">
    <property type="entry name" value="MYG1_exonuc"/>
    <property type="match status" value="1"/>
</dbReference>
<proteinExistence type="inferred from homology"/>
<dbReference type="GO" id="GO:0005737">
    <property type="term" value="C:cytoplasm"/>
    <property type="evidence" value="ECO:0007669"/>
    <property type="project" value="TreeGrafter"/>
</dbReference>
<evidence type="ECO:0000313" key="2">
    <source>
        <dbReference type="Proteomes" id="UP000515204"/>
    </source>
</evidence>
<evidence type="ECO:0000313" key="3">
    <source>
        <dbReference type="RefSeq" id="XP_014478993.1"/>
    </source>
</evidence>
<evidence type="ECO:0000256" key="1">
    <source>
        <dbReference type="ARBA" id="ARBA00010105"/>
    </source>
</evidence>
<dbReference type="PANTHER" id="PTHR11215">
    <property type="entry name" value="METAL DEPENDENT HYDROLASE - RELATED"/>
    <property type="match status" value="1"/>
</dbReference>
<keyword evidence="2" id="KW-1185">Reference proteome</keyword>
<dbReference type="Proteomes" id="UP000515204">
    <property type="component" value="Unplaced"/>
</dbReference>
<dbReference type="KEGG" id="dqu:106746691"/>
<protein>
    <submittedName>
        <fullName evidence="3">UPF0160 protein MYG1, mitochondrial-like</fullName>
    </submittedName>
</protein>
<dbReference type="PANTHER" id="PTHR11215:SF1">
    <property type="entry name" value="MYG1 EXONUCLEASE"/>
    <property type="match status" value="1"/>
</dbReference>
<sequence length="388" mass="44491">MATQYTLLHHVAYISIRFFNLIKSPFQKTSVFSFPLKMTSNKVDKQMKIGTHDGTFHCDEVLACVLLKMLPQYMNSTIVRTRNQDILDKCDIVVDVGGIYNPSIHRYDHHMRDFCETASTVLKKPNFNRKIKLSSAGLIYCHFGHEILRNIFPHIKEDRIIDQIFKQIYDTIILEIDAIDNGIPMYPDLLDQPEPEYYIHTDLSSLVKHMNEWTIKSTNNQEAFENAMAMVQRVFMSFVTRTEKVWLPAREVVQNAINGRFEIDPSGVIMELSRPVPWQQHLFHLEKEMELSPTIKFVIFPGEENYRVQCVPQVLNSFICRIFLPSEWGGLRDDALVAACGIEGAKFVHATLFIGGHKTRDGALAMAVAAYESGKLSRPLEECPCSDD</sequence>
<reference evidence="3" key="1">
    <citation type="submission" date="2025-08" db="UniProtKB">
        <authorList>
            <consortium name="RefSeq"/>
        </authorList>
    </citation>
    <scope>IDENTIFICATION</scope>
</reference>
<comment type="similarity">
    <text evidence="1">Belongs to the MYG1 family.</text>
</comment>
<dbReference type="RefSeq" id="XP_014478993.1">
    <property type="nucleotide sequence ID" value="XM_014623507.1"/>
</dbReference>
<accession>A0A6P3XM30</accession>